<dbReference type="Proteomes" id="UP000315724">
    <property type="component" value="Chromosome"/>
</dbReference>
<dbReference type="InterPro" id="IPR011933">
    <property type="entry name" value="Double_TM_dom"/>
</dbReference>
<dbReference type="PANTHER" id="PTHR37464:SF1">
    <property type="entry name" value="BLL2463 PROTEIN"/>
    <property type="match status" value="1"/>
</dbReference>
<feature type="transmembrane region" description="Helical" evidence="1">
    <location>
        <begin position="729"/>
        <end position="746"/>
    </location>
</feature>
<name>A0A517QQG5_9PLAN</name>
<dbReference type="InterPro" id="IPR029062">
    <property type="entry name" value="Class_I_gatase-like"/>
</dbReference>
<protein>
    <recommendedName>
        <fullName evidence="2">VWFA domain-containing protein</fullName>
    </recommendedName>
</protein>
<keyword evidence="1" id="KW-0812">Transmembrane</keyword>
<gene>
    <name evidence="3" type="ORF">Mal48_31300</name>
</gene>
<dbReference type="NCBIfam" id="TIGR02226">
    <property type="entry name" value="two_anch"/>
    <property type="match status" value="1"/>
</dbReference>
<feature type="transmembrane region" description="Helical" evidence="1">
    <location>
        <begin position="704"/>
        <end position="723"/>
    </location>
</feature>
<evidence type="ECO:0000313" key="4">
    <source>
        <dbReference type="Proteomes" id="UP000315724"/>
    </source>
</evidence>
<dbReference type="CDD" id="cd03143">
    <property type="entry name" value="A4_beta-galactosidase_middle_domain"/>
    <property type="match status" value="1"/>
</dbReference>
<organism evidence="3 4">
    <name type="scientific">Thalassoglobus polymorphus</name>
    <dbReference type="NCBI Taxonomy" id="2527994"/>
    <lineage>
        <taxon>Bacteria</taxon>
        <taxon>Pseudomonadati</taxon>
        <taxon>Planctomycetota</taxon>
        <taxon>Planctomycetia</taxon>
        <taxon>Planctomycetales</taxon>
        <taxon>Planctomycetaceae</taxon>
        <taxon>Thalassoglobus</taxon>
    </lineage>
</organism>
<sequence length="756" mass="83785">MAIHFLLKRQPRIEFWGASRFLKVAVNRKHIQLQVQSISQLLVRIAILTLLVLSAAEPHLGAHLDSKNVDTPVHRLLILDTSMSMSATDGGRSRFDELQRQVLSTLSNRFPGDSWQLLLHGNNDQPDRIRIPVYDPEAIQEEVTQLTTTSQSASLSETLQRALSYADEFPGNTNEVLFWTDMPVAEWAPSGGQAFELSERLNQLSQLAHLSIIDLSSERTAPVNLAVKEVRLQKVPAKVGAPCTLEVLIGNPEKRAAKTFVQFLSNSEVIAEKEVEFKSQSEKTVRFETVFTNPELKRCEIRIGEDALAGDNHYFFAVPVQSEPRVLVIEDSKSSPEAFQQSDFLRLAISPTSESRPAEPNSASLFVSVGPTGFREQSLEKFDVVILAGVSNLTTSDSERLRQFVEAGGGLMISMSDRMSLSQYNERLGPNGANLIPGILEQRLSIEVPDGVPFQVSDASSTHPMVSPFRHHPESGLSTTRIYAYIRFTPSPDQSLQRVVDLDSSDPLIVEHHVGQGRVITVFSSFDIEWGSWVLWPSFLPMMRQAVEHLSFNPDGIVQSRIGKVVPENVLNLLEISSIQNDQGQVIWDQQIGAEHLSDIFDSYLTQPGLYSLKSSQSRSTVQVIARNVDIEESSLKSVAADELLRGPFLNGLNVEIVEDAEMSASRRRTFGRGAESHLSRWLVFSAILLLIVDQLFAIRSQLATGAILGLIVSVAFVLWIQASTVSSVVLILLCMITGAVIVQFSDRASWRTGRA</sequence>
<dbReference type="AlphaFoldDB" id="A0A517QQG5"/>
<dbReference type="SUPFAM" id="SSF52317">
    <property type="entry name" value="Class I glutamine amidotransferase-like"/>
    <property type="match status" value="1"/>
</dbReference>
<accession>A0A517QQG5</accession>
<proteinExistence type="predicted"/>
<reference evidence="3 4" key="1">
    <citation type="submission" date="2019-02" db="EMBL/GenBank/DDBJ databases">
        <title>Deep-cultivation of Planctomycetes and their phenomic and genomic characterization uncovers novel biology.</title>
        <authorList>
            <person name="Wiegand S."/>
            <person name="Jogler M."/>
            <person name="Boedeker C."/>
            <person name="Pinto D."/>
            <person name="Vollmers J."/>
            <person name="Rivas-Marin E."/>
            <person name="Kohn T."/>
            <person name="Peeters S.H."/>
            <person name="Heuer A."/>
            <person name="Rast P."/>
            <person name="Oberbeckmann S."/>
            <person name="Bunk B."/>
            <person name="Jeske O."/>
            <person name="Meyerdierks A."/>
            <person name="Storesund J.E."/>
            <person name="Kallscheuer N."/>
            <person name="Luecker S."/>
            <person name="Lage O.M."/>
            <person name="Pohl T."/>
            <person name="Merkel B.J."/>
            <person name="Hornburger P."/>
            <person name="Mueller R.-W."/>
            <person name="Bruemmer F."/>
            <person name="Labrenz M."/>
            <person name="Spormann A.M."/>
            <person name="Op den Camp H."/>
            <person name="Overmann J."/>
            <person name="Amann R."/>
            <person name="Jetten M.S.M."/>
            <person name="Mascher T."/>
            <person name="Medema M.H."/>
            <person name="Devos D.P."/>
            <person name="Kaster A.-K."/>
            <person name="Ovreas L."/>
            <person name="Rohde M."/>
            <person name="Galperin M.Y."/>
            <person name="Jogler C."/>
        </authorList>
    </citation>
    <scope>NUCLEOTIDE SEQUENCE [LARGE SCALE GENOMIC DNA]</scope>
    <source>
        <strain evidence="3 4">Mal48</strain>
    </source>
</reference>
<keyword evidence="1" id="KW-0472">Membrane</keyword>
<dbReference type="Pfam" id="PF13519">
    <property type="entry name" value="VWA_2"/>
    <property type="match status" value="1"/>
</dbReference>
<dbReference type="EMBL" id="CP036267">
    <property type="protein sequence ID" value="QDT33874.1"/>
    <property type="molecule type" value="Genomic_DNA"/>
</dbReference>
<dbReference type="InterPro" id="IPR036465">
    <property type="entry name" value="vWFA_dom_sf"/>
</dbReference>
<evidence type="ECO:0000256" key="1">
    <source>
        <dbReference type="SAM" id="Phobius"/>
    </source>
</evidence>
<dbReference type="Gene3D" id="3.40.50.880">
    <property type="match status" value="1"/>
</dbReference>
<dbReference type="KEGG" id="tpol:Mal48_31300"/>
<dbReference type="PANTHER" id="PTHR37464">
    <property type="entry name" value="BLL2463 PROTEIN"/>
    <property type="match status" value="1"/>
</dbReference>
<keyword evidence="4" id="KW-1185">Reference proteome</keyword>
<dbReference type="Gene3D" id="3.40.50.410">
    <property type="entry name" value="von Willebrand factor, type A domain"/>
    <property type="match status" value="1"/>
</dbReference>
<evidence type="ECO:0000259" key="2">
    <source>
        <dbReference type="Pfam" id="PF13519"/>
    </source>
</evidence>
<feature type="domain" description="VWFA" evidence="2">
    <location>
        <begin position="76"/>
        <end position="181"/>
    </location>
</feature>
<dbReference type="SUPFAM" id="SSF53300">
    <property type="entry name" value="vWA-like"/>
    <property type="match status" value="1"/>
</dbReference>
<keyword evidence="1" id="KW-1133">Transmembrane helix</keyword>
<evidence type="ECO:0000313" key="3">
    <source>
        <dbReference type="EMBL" id="QDT33874.1"/>
    </source>
</evidence>
<dbReference type="InterPro" id="IPR002035">
    <property type="entry name" value="VWF_A"/>
</dbReference>